<organism evidence="2 3">
    <name type="scientific">Phycisphaera mikurensis (strain NBRC 102666 / KCTC 22515 / FYK2301M01)</name>
    <dbReference type="NCBI Taxonomy" id="1142394"/>
    <lineage>
        <taxon>Bacteria</taxon>
        <taxon>Pseudomonadati</taxon>
        <taxon>Planctomycetota</taxon>
        <taxon>Phycisphaerae</taxon>
        <taxon>Phycisphaerales</taxon>
        <taxon>Phycisphaeraceae</taxon>
        <taxon>Phycisphaera</taxon>
    </lineage>
</organism>
<dbReference type="GO" id="GO:0002098">
    <property type="term" value="P:tRNA wobble uridine modification"/>
    <property type="evidence" value="ECO:0007669"/>
    <property type="project" value="TreeGrafter"/>
</dbReference>
<dbReference type="EMBL" id="AP012338">
    <property type="protein sequence ID" value="BAM05273.1"/>
    <property type="molecule type" value="Genomic_DNA"/>
</dbReference>
<dbReference type="InterPro" id="IPR021871">
    <property type="entry name" value="DUF3482"/>
</dbReference>
<dbReference type="PANTHER" id="PTHR42714">
    <property type="entry name" value="TRNA MODIFICATION GTPASE GTPBP3"/>
    <property type="match status" value="1"/>
</dbReference>
<accession>I0IJ35</accession>
<keyword evidence="3" id="KW-1185">Reference proteome</keyword>
<dbReference type="GO" id="GO:0030488">
    <property type="term" value="P:tRNA methylation"/>
    <property type="evidence" value="ECO:0007669"/>
    <property type="project" value="TreeGrafter"/>
</dbReference>
<feature type="domain" description="G" evidence="1">
    <location>
        <begin position="6"/>
        <end position="78"/>
    </location>
</feature>
<evidence type="ECO:0000313" key="3">
    <source>
        <dbReference type="Proteomes" id="UP000007881"/>
    </source>
</evidence>
<dbReference type="RefSeq" id="WP_014438477.1">
    <property type="nucleotide sequence ID" value="NC_017080.1"/>
</dbReference>
<sequence length="472" mass="49991">MSVPRFAVVGHPNKGKSSIVATLARDDRVAVSPTPGTTTAADAYPMSVDGEVLYELVDTPGFQRSRRVLEDLQARAENAEERPAAVRAFLGDPATAGRYPDEHALLGAVMGERGGEPAGILYVVDGSAPYGPEYEAEMEVLRWTGAPSLGLINPFLSEAQGGEAAHAEAWERALGQYFRIVRVFDPLTADHAKRLDLLRAFGQMREAWRAPLDRAVEVLERDATGRREDACGVIARAVVAAMRFSAEKRLPPTGDPAAAKDELMRRYADGVRALEARSRDAVEDLYDFVRVEREEPAMDEAGVTGEDLFAEGSWSRFGATPAQLAATGAILGGGVGALADLHFAGLSMGLVAGAGALIGGATAWAGATQAAKMKVLGQDLGGRLARVGPSNNVNLAFVLLGRAKLHLAVVRQRTHARRDALVVPAAPEAGEAWSRADRAAVAAALKPVLKRPEDDAAAAASVRALRAWLLDG</sequence>
<evidence type="ECO:0000313" key="2">
    <source>
        <dbReference type="EMBL" id="BAM05273.1"/>
    </source>
</evidence>
<dbReference type="eggNOG" id="COG1160">
    <property type="taxonomic scope" value="Bacteria"/>
</dbReference>
<dbReference type="KEGG" id="phm:PSMK_31140"/>
<dbReference type="GO" id="GO:0005525">
    <property type="term" value="F:GTP binding"/>
    <property type="evidence" value="ECO:0007669"/>
    <property type="project" value="InterPro"/>
</dbReference>
<dbReference type="PATRIC" id="fig|1142394.8.peg.3221"/>
<dbReference type="InterPro" id="IPR006073">
    <property type="entry name" value="GTP-bd"/>
</dbReference>
<proteinExistence type="predicted"/>
<protein>
    <recommendedName>
        <fullName evidence="1">G domain-containing protein</fullName>
    </recommendedName>
</protein>
<dbReference type="Proteomes" id="UP000007881">
    <property type="component" value="Chromosome"/>
</dbReference>
<name>I0IJ35_PHYMF</name>
<dbReference type="PANTHER" id="PTHR42714:SF2">
    <property type="entry name" value="TRNA MODIFICATION GTPASE GTPBP3, MITOCHONDRIAL"/>
    <property type="match status" value="1"/>
</dbReference>
<dbReference type="Pfam" id="PF11981">
    <property type="entry name" value="DUF3482"/>
    <property type="match status" value="1"/>
</dbReference>
<dbReference type="InterPro" id="IPR027417">
    <property type="entry name" value="P-loop_NTPase"/>
</dbReference>
<dbReference type="Pfam" id="PF01926">
    <property type="entry name" value="MMR_HSR1"/>
    <property type="match status" value="1"/>
</dbReference>
<dbReference type="GO" id="GO:0005829">
    <property type="term" value="C:cytosol"/>
    <property type="evidence" value="ECO:0007669"/>
    <property type="project" value="TreeGrafter"/>
</dbReference>
<dbReference type="AlphaFoldDB" id="I0IJ35"/>
<evidence type="ECO:0000259" key="1">
    <source>
        <dbReference type="Pfam" id="PF01926"/>
    </source>
</evidence>
<dbReference type="STRING" id="1142394.PSMK_31140"/>
<dbReference type="Gene3D" id="3.40.50.300">
    <property type="entry name" value="P-loop containing nucleotide triphosphate hydrolases"/>
    <property type="match status" value="1"/>
</dbReference>
<dbReference type="SUPFAM" id="SSF52540">
    <property type="entry name" value="P-loop containing nucleoside triphosphate hydrolases"/>
    <property type="match status" value="1"/>
</dbReference>
<dbReference type="HOGENOM" id="CLU_589174_0_0_0"/>
<gene>
    <name evidence="2" type="ordered locus">PSMK_31140</name>
</gene>
<reference evidence="2 3" key="1">
    <citation type="submission" date="2012-02" db="EMBL/GenBank/DDBJ databases">
        <title>Complete genome sequence of Phycisphaera mikurensis NBRC 102666.</title>
        <authorList>
            <person name="Ankai A."/>
            <person name="Hosoyama A."/>
            <person name="Terui Y."/>
            <person name="Sekine M."/>
            <person name="Fukai R."/>
            <person name="Kato Y."/>
            <person name="Nakamura S."/>
            <person name="Yamada-Narita S."/>
            <person name="Kawakoshi A."/>
            <person name="Fukunaga Y."/>
            <person name="Yamazaki S."/>
            <person name="Fujita N."/>
        </authorList>
    </citation>
    <scope>NUCLEOTIDE SEQUENCE [LARGE SCALE GENOMIC DNA]</scope>
    <source>
        <strain evidence="3">NBRC 102666 / KCTC 22515 / FYK2301M01</strain>
    </source>
</reference>